<dbReference type="PROSITE" id="PS00061">
    <property type="entry name" value="ADH_SHORT"/>
    <property type="match status" value="1"/>
</dbReference>
<dbReference type="PRINTS" id="PR00081">
    <property type="entry name" value="GDHRDH"/>
</dbReference>
<gene>
    <name evidence="5" type="primary">LOC113517470</name>
</gene>
<evidence type="ECO:0000313" key="4">
    <source>
        <dbReference type="Proteomes" id="UP001652740"/>
    </source>
</evidence>
<dbReference type="InterPro" id="IPR036291">
    <property type="entry name" value="NAD(P)-bd_dom_sf"/>
</dbReference>
<comment type="similarity">
    <text evidence="1 3">Belongs to the short-chain dehydrogenases/reductases (SDR) family.</text>
</comment>
<dbReference type="Proteomes" id="UP001652740">
    <property type="component" value="Unplaced"/>
</dbReference>
<sequence>MYQVTNKVVLVTGGAAGIGAGLVREFLQEGAKHVAALDVDVNSGKELEIELSSKYGANKVKFYKCDVTTEELNITALITSSLRAHKLMSKDNGGSGGTIINISSIVGLFQTPFLPIYAATKSAVLQFSTSLGAEENYLRFGVRVITICFGVTDTSLIIESKTASYDTKLNERLMTALKGMKAQRPESAVRGLLEAYKNGSSGSTWLIISDKPAEDITANINQGYKIFSRGVFE</sequence>
<dbReference type="SUPFAM" id="SSF51735">
    <property type="entry name" value="NAD(P)-binding Rossmann-fold domains"/>
    <property type="match status" value="1"/>
</dbReference>
<dbReference type="GeneID" id="113517470"/>
<organism evidence="4 5">
    <name type="scientific">Galleria mellonella</name>
    <name type="common">Greater wax moth</name>
    <dbReference type="NCBI Taxonomy" id="7137"/>
    <lineage>
        <taxon>Eukaryota</taxon>
        <taxon>Metazoa</taxon>
        <taxon>Ecdysozoa</taxon>
        <taxon>Arthropoda</taxon>
        <taxon>Hexapoda</taxon>
        <taxon>Insecta</taxon>
        <taxon>Pterygota</taxon>
        <taxon>Neoptera</taxon>
        <taxon>Endopterygota</taxon>
        <taxon>Lepidoptera</taxon>
        <taxon>Glossata</taxon>
        <taxon>Ditrysia</taxon>
        <taxon>Pyraloidea</taxon>
        <taxon>Pyralidae</taxon>
        <taxon>Galleriinae</taxon>
        <taxon>Galleria</taxon>
    </lineage>
</organism>
<evidence type="ECO:0000256" key="1">
    <source>
        <dbReference type="ARBA" id="ARBA00006484"/>
    </source>
</evidence>
<reference evidence="5" key="1">
    <citation type="submission" date="2025-08" db="UniProtKB">
        <authorList>
            <consortium name="RefSeq"/>
        </authorList>
    </citation>
    <scope>IDENTIFICATION</scope>
    <source>
        <tissue evidence="5">Whole larvae</tissue>
    </source>
</reference>
<dbReference type="InterPro" id="IPR002347">
    <property type="entry name" value="SDR_fam"/>
</dbReference>
<dbReference type="Gene3D" id="3.40.50.720">
    <property type="entry name" value="NAD(P)-binding Rossmann-like Domain"/>
    <property type="match status" value="2"/>
</dbReference>
<keyword evidence="4" id="KW-1185">Reference proteome</keyword>
<evidence type="ECO:0000256" key="3">
    <source>
        <dbReference type="RuleBase" id="RU000363"/>
    </source>
</evidence>
<dbReference type="PANTHER" id="PTHR44229">
    <property type="entry name" value="15-HYDROXYPROSTAGLANDIN DEHYDROGENASE [NAD(+)]"/>
    <property type="match status" value="1"/>
</dbReference>
<dbReference type="Pfam" id="PF00106">
    <property type="entry name" value="adh_short"/>
    <property type="match status" value="1"/>
</dbReference>
<evidence type="ECO:0000313" key="5">
    <source>
        <dbReference type="RefSeq" id="XP_052754508.1"/>
    </source>
</evidence>
<name>A0ABM3MTM8_GALME</name>
<keyword evidence="2" id="KW-0560">Oxidoreductase</keyword>
<protein>
    <submittedName>
        <fullName evidence="5">15-hydroxyprostaglandin dehydrogenase [NAD(+)]-like</fullName>
    </submittedName>
</protein>
<dbReference type="RefSeq" id="XP_052754508.1">
    <property type="nucleotide sequence ID" value="XM_052898548.1"/>
</dbReference>
<dbReference type="PANTHER" id="PTHR44229:SF8">
    <property type="entry name" value="ALCOHOL DEHYDROGENASE-RELATED"/>
    <property type="match status" value="1"/>
</dbReference>
<accession>A0ABM3MTM8</accession>
<evidence type="ECO:0000256" key="2">
    <source>
        <dbReference type="ARBA" id="ARBA00023002"/>
    </source>
</evidence>
<dbReference type="PRINTS" id="PR00080">
    <property type="entry name" value="SDRFAMILY"/>
</dbReference>
<dbReference type="InterPro" id="IPR020904">
    <property type="entry name" value="Sc_DH/Rdtase_CS"/>
</dbReference>
<proteinExistence type="inferred from homology"/>